<organism evidence="2 3">
    <name type="scientific">Polistes dominula</name>
    <name type="common">European paper wasp</name>
    <name type="synonym">Vespa dominula</name>
    <dbReference type="NCBI Taxonomy" id="743375"/>
    <lineage>
        <taxon>Eukaryota</taxon>
        <taxon>Metazoa</taxon>
        <taxon>Ecdysozoa</taxon>
        <taxon>Arthropoda</taxon>
        <taxon>Hexapoda</taxon>
        <taxon>Insecta</taxon>
        <taxon>Pterygota</taxon>
        <taxon>Neoptera</taxon>
        <taxon>Endopterygota</taxon>
        <taxon>Hymenoptera</taxon>
        <taxon>Apocrita</taxon>
        <taxon>Aculeata</taxon>
        <taxon>Vespoidea</taxon>
        <taxon>Vespidae</taxon>
        <taxon>Polistinae</taxon>
        <taxon>Polistini</taxon>
        <taxon>Polistes</taxon>
    </lineage>
</organism>
<dbReference type="SUPFAM" id="SSF55315">
    <property type="entry name" value="L30e-like"/>
    <property type="match status" value="1"/>
</dbReference>
<keyword evidence="2" id="KW-1185">Reference proteome</keyword>
<dbReference type="Proteomes" id="UP000694924">
    <property type="component" value="Unplaced"/>
</dbReference>
<dbReference type="RefSeq" id="XP_015173325.1">
    <property type="nucleotide sequence ID" value="XM_015317839.1"/>
</dbReference>
<evidence type="ECO:0000313" key="2">
    <source>
        <dbReference type="Proteomes" id="UP000694924"/>
    </source>
</evidence>
<dbReference type="InterPro" id="IPR040051">
    <property type="entry name" value="SECISBP2"/>
</dbReference>
<evidence type="ECO:0000313" key="3">
    <source>
        <dbReference type="RefSeq" id="XP_015173325.1"/>
    </source>
</evidence>
<feature type="domain" description="Ribosomal protein eL8/eL30/eS12/Gadd45" evidence="1">
    <location>
        <begin position="304"/>
        <end position="394"/>
    </location>
</feature>
<dbReference type="Gene3D" id="3.30.1330.30">
    <property type="match status" value="1"/>
</dbReference>
<gene>
    <name evidence="3" type="primary">LOC107064794</name>
</gene>
<dbReference type="GeneID" id="107064794"/>
<dbReference type="InterPro" id="IPR029064">
    <property type="entry name" value="Ribosomal_eL30-like_sf"/>
</dbReference>
<protein>
    <submittedName>
        <fullName evidence="3">Selenocysteine insertion sequence-binding protein 2-like isoform X1</fullName>
    </submittedName>
</protein>
<dbReference type="Pfam" id="PF01248">
    <property type="entry name" value="Ribosomal_L7Ae"/>
    <property type="match status" value="1"/>
</dbReference>
<proteinExistence type="predicted"/>
<dbReference type="PANTHER" id="PTHR13284:SF4">
    <property type="entry name" value="C2H2-TYPE DOMAIN-CONTAINING PROTEIN"/>
    <property type="match status" value="1"/>
</dbReference>
<sequence length="447" mass="52201">MDDDSRILTAWSNVLVRVLFREEDTSDKDSASIQLNSIPQFNSQNQMEHNTVVQHRRILKFNDKMAYSMLKRNKFCKKKDDSDGLMHELGKLFEIQIKQMKEEMKAEKLKKQVCSKKIYELERSIDLMEKKFRCYKIIKERREKGLSVNNINFNSLKIKSDPKIDIDYVKRMSTLNIYDKDYRHSIGENISEDTVQHRPDLTQKFDQLNISNVQNEHICISPNENSTFAVNDLGVSLNSNLSFNDENNVDVKPNMLFDLKYSKNFREYCNNLVTLSLNVSLDKFLSEIRRLQSKLYNRNENKGKYKRRYYSGLKEVNKHVMLKKVRFVIIAPDIENIVSAGGLNEEVDKLLEICRKNETPYCFGLRRRKLGYYAHGNGFVSCIGISNYANAEELFWNVLVEVIKARNSFEKLQGKSKEMVNVSKLTQENGLLTENIKVVLKSLTMIT</sequence>
<reference evidence="3" key="1">
    <citation type="submission" date="2025-08" db="UniProtKB">
        <authorList>
            <consortium name="RefSeq"/>
        </authorList>
    </citation>
    <scope>IDENTIFICATION</scope>
    <source>
        <tissue evidence="3">Whole body</tissue>
    </source>
</reference>
<name>A0ABM1HZD8_POLDO</name>
<dbReference type="InterPro" id="IPR004038">
    <property type="entry name" value="Ribosomal_eL8/eL30/eS12/Gad45"/>
</dbReference>
<evidence type="ECO:0000259" key="1">
    <source>
        <dbReference type="Pfam" id="PF01248"/>
    </source>
</evidence>
<accession>A0ABM1HZD8</accession>
<dbReference type="PANTHER" id="PTHR13284">
    <property type="entry name" value="GH01354P"/>
    <property type="match status" value="1"/>
</dbReference>